<organism evidence="2 3">
    <name type="scientific">Marinobacterium iners DSM 11526</name>
    <dbReference type="NCBI Taxonomy" id="1122198"/>
    <lineage>
        <taxon>Bacteria</taxon>
        <taxon>Pseudomonadati</taxon>
        <taxon>Pseudomonadota</taxon>
        <taxon>Gammaproteobacteria</taxon>
        <taxon>Oceanospirillales</taxon>
        <taxon>Oceanospirillaceae</taxon>
        <taxon>Marinobacterium</taxon>
    </lineage>
</organism>
<dbReference type="OrthoDB" id="6086999at2"/>
<keyword evidence="3" id="KW-1185">Reference proteome</keyword>
<evidence type="ECO:0000256" key="1">
    <source>
        <dbReference type="SAM" id="SignalP"/>
    </source>
</evidence>
<dbReference type="Proteomes" id="UP000242469">
    <property type="component" value="Unassembled WGS sequence"/>
</dbReference>
<dbReference type="RefSeq" id="WP_091824682.1">
    <property type="nucleotide sequence ID" value="NZ_FNRJ01000004.1"/>
</dbReference>
<dbReference type="Pfam" id="PF19630">
    <property type="entry name" value="DUF6134"/>
    <property type="match status" value="1"/>
</dbReference>
<sequence>MRILRHILVSALLLATVQAAAAQVGVGTGFVSPLNLYGTEALYSVERKGKTIGHYRLRFDQQADRLQVDIEMQLQIRVLALFNYHFEYAAQEQWSTDGQLQKLNVRIDDDGALTLHRIERQNDRLCRVEAAVCEPLGQRLLTSNHWHPQLPLQQQLLNTLTGEVSELNVTELGRETVQLGNEAIVATHYQLGGDLDDTHSWYDQNGRWLGMEFSARDGSRIRVRLQPEAVPLALKEAP</sequence>
<protein>
    <recommendedName>
        <fullName evidence="4">DUF3108 domain-containing protein</fullName>
    </recommendedName>
</protein>
<keyword evidence="1" id="KW-0732">Signal</keyword>
<feature type="chain" id="PRO_5017471302" description="DUF3108 domain-containing protein" evidence="1">
    <location>
        <begin position="22"/>
        <end position="238"/>
    </location>
</feature>
<evidence type="ECO:0008006" key="4">
    <source>
        <dbReference type="Google" id="ProtNLM"/>
    </source>
</evidence>
<reference evidence="3" key="1">
    <citation type="submission" date="2016-10" db="EMBL/GenBank/DDBJ databases">
        <authorList>
            <person name="Varghese N."/>
            <person name="Submissions S."/>
        </authorList>
    </citation>
    <scope>NUCLEOTIDE SEQUENCE [LARGE SCALE GENOMIC DNA]</scope>
    <source>
        <strain evidence="3">DSM 11526</strain>
    </source>
</reference>
<dbReference type="AlphaFoldDB" id="A0A1H4BS90"/>
<feature type="signal peptide" evidence="1">
    <location>
        <begin position="1"/>
        <end position="21"/>
    </location>
</feature>
<gene>
    <name evidence="2" type="ORF">SAMN02745729_10447</name>
</gene>
<name>A0A1H4BS90_9GAMM</name>
<dbReference type="EMBL" id="FNRJ01000004">
    <property type="protein sequence ID" value="SEA50964.1"/>
    <property type="molecule type" value="Genomic_DNA"/>
</dbReference>
<dbReference type="InterPro" id="IPR045767">
    <property type="entry name" value="DUF6134"/>
</dbReference>
<evidence type="ECO:0000313" key="3">
    <source>
        <dbReference type="Proteomes" id="UP000242469"/>
    </source>
</evidence>
<proteinExistence type="predicted"/>
<accession>A0A1H4BS90</accession>
<dbReference type="STRING" id="1122198.SAMN02745729_10447"/>
<evidence type="ECO:0000313" key="2">
    <source>
        <dbReference type="EMBL" id="SEA50964.1"/>
    </source>
</evidence>